<evidence type="ECO:0000313" key="1">
    <source>
        <dbReference type="EMBL" id="CCW16625.1"/>
    </source>
</evidence>
<protein>
    <submittedName>
        <fullName evidence="1">Hydrolase, haloacid dehydrogenase (HAD) family</fullName>
    </submittedName>
</protein>
<dbReference type="InterPro" id="IPR006357">
    <property type="entry name" value="HAD-SF_hydro_IIA"/>
</dbReference>
<dbReference type="EMBL" id="CAVK010000046">
    <property type="protein sequence ID" value="CCW16625.1"/>
    <property type="molecule type" value="Genomic_DNA"/>
</dbReference>
<keyword evidence="1" id="KW-0378">Hydrolase</keyword>
<dbReference type="PANTHER" id="PTHR19288">
    <property type="entry name" value="4-NITROPHENYLPHOSPHATASE-RELATED"/>
    <property type="match status" value="1"/>
</dbReference>
<dbReference type="Pfam" id="PF13344">
    <property type="entry name" value="Hydrolase_6"/>
    <property type="match status" value="1"/>
</dbReference>
<reference evidence="2" key="2">
    <citation type="submission" date="2013-04" db="EMBL/GenBank/DDBJ databases">
        <title>Bisphenol A degrading Sphingobium sp. strain BiD32.</title>
        <authorList>
            <person name="Nielsen J.L."/>
            <person name="Zhou N.A."/>
            <person name="Kjeldal H."/>
        </authorList>
    </citation>
    <scope>NUCLEOTIDE SEQUENCE [LARGE SCALE GENOMIC DNA]</scope>
    <source>
        <strain evidence="2">BiD32</strain>
    </source>
</reference>
<dbReference type="InterPro" id="IPR036412">
    <property type="entry name" value="HAD-like_sf"/>
</dbReference>
<dbReference type="InterPro" id="IPR023214">
    <property type="entry name" value="HAD_sf"/>
</dbReference>
<name>N1MHD4_9SPHN</name>
<dbReference type="PANTHER" id="PTHR19288:SF46">
    <property type="entry name" value="HALOACID DEHALOGENASE-LIKE HYDROLASE DOMAIN-CONTAINING PROTEIN 2"/>
    <property type="match status" value="1"/>
</dbReference>
<comment type="caution">
    <text evidence="1">The sequence shown here is derived from an EMBL/GenBank/DDBJ whole genome shotgun (WGS) entry which is preliminary data.</text>
</comment>
<proteinExistence type="predicted"/>
<organism evidence="1 2">
    <name type="scientific">Sphingobium indicum BiD32</name>
    <dbReference type="NCBI Taxonomy" id="1301087"/>
    <lineage>
        <taxon>Bacteria</taxon>
        <taxon>Pseudomonadati</taxon>
        <taxon>Pseudomonadota</taxon>
        <taxon>Alphaproteobacteria</taxon>
        <taxon>Sphingomonadales</taxon>
        <taxon>Sphingomonadaceae</taxon>
        <taxon>Sphingobium</taxon>
    </lineage>
</organism>
<dbReference type="GO" id="GO:0005737">
    <property type="term" value="C:cytoplasm"/>
    <property type="evidence" value="ECO:0007669"/>
    <property type="project" value="TreeGrafter"/>
</dbReference>
<keyword evidence="2" id="KW-1185">Reference proteome</keyword>
<accession>N1MHD4</accession>
<dbReference type="Proteomes" id="UP000013201">
    <property type="component" value="Unassembled WGS sequence"/>
</dbReference>
<gene>
    <name evidence="1" type="ORF">EBBID32_9620</name>
</gene>
<dbReference type="AlphaFoldDB" id="N1MHD4"/>
<dbReference type="GO" id="GO:0016791">
    <property type="term" value="F:phosphatase activity"/>
    <property type="evidence" value="ECO:0007669"/>
    <property type="project" value="TreeGrafter"/>
</dbReference>
<reference evidence="1 2" key="1">
    <citation type="submission" date="2013-03" db="EMBL/GenBank/DDBJ databases">
        <authorList>
            <person name="Le V."/>
        </authorList>
    </citation>
    <scope>NUCLEOTIDE SEQUENCE [LARGE SCALE GENOMIC DNA]</scope>
    <source>
        <strain evidence="1 2">BiD32</strain>
    </source>
</reference>
<evidence type="ECO:0000313" key="2">
    <source>
        <dbReference type="Proteomes" id="UP000013201"/>
    </source>
</evidence>
<dbReference type="Pfam" id="PF13242">
    <property type="entry name" value="Hydrolase_like"/>
    <property type="match status" value="1"/>
</dbReference>
<dbReference type="SUPFAM" id="SSF56784">
    <property type="entry name" value="HAD-like"/>
    <property type="match status" value="1"/>
</dbReference>
<sequence length="251" mass="26991">MRYGATSSPSPKSAFDNAAAIFLDWDGCVMIGNTLIPAARTLLERHADRVVILSNNSTHLPEDFTRILKQANVHIPPDRIILAGAEAVRLAMQARQARIMLLGSTRIKAYARHMGLTLVRDEPDHILLMRDARFTYAKLCRAANALQRGAKLIVANVDTTHPGLDGHIVPETGAMLAALLACVRDVSMVTVGKPGPLLFARACEVAGVAAHQAVMIGDNPETDGKGATDYGIYPLLIGPDAGLTLDDIVKW</sequence>
<dbReference type="Gene3D" id="3.40.50.1000">
    <property type="entry name" value="HAD superfamily/HAD-like"/>
    <property type="match status" value="2"/>
</dbReference>